<dbReference type="InterPro" id="IPR050155">
    <property type="entry name" value="HAD-like_hydrolase_sf"/>
</dbReference>
<dbReference type="RefSeq" id="WP_058470545.1">
    <property type="nucleotide sequence ID" value="NZ_CAAAIC010000002.1"/>
</dbReference>
<dbReference type="GO" id="GO:0005829">
    <property type="term" value="C:cytosol"/>
    <property type="evidence" value="ECO:0007669"/>
    <property type="project" value="TreeGrafter"/>
</dbReference>
<dbReference type="InterPro" id="IPR006549">
    <property type="entry name" value="HAD-SF_hydro_IIIA"/>
</dbReference>
<dbReference type="InterPro" id="IPR036412">
    <property type="entry name" value="HAD-like_sf"/>
</dbReference>
<dbReference type="NCBIfam" id="TIGR01549">
    <property type="entry name" value="HAD-SF-IA-v1"/>
    <property type="match status" value="1"/>
</dbReference>
<reference evidence="1 2" key="1">
    <citation type="submission" date="2015-11" db="EMBL/GenBank/DDBJ databases">
        <title>Genomic analysis of 38 Legionella species identifies large and diverse effector repertoires.</title>
        <authorList>
            <person name="Burstein D."/>
            <person name="Amaro F."/>
            <person name="Zusman T."/>
            <person name="Lifshitz Z."/>
            <person name="Cohen O."/>
            <person name="Gilbert J.A."/>
            <person name="Pupko T."/>
            <person name="Shuman H.A."/>
            <person name="Segal G."/>
        </authorList>
    </citation>
    <scope>NUCLEOTIDE SEQUENCE [LARGE SCALE GENOMIC DNA]</scope>
    <source>
        <strain evidence="1 2">BL-540</strain>
    </source>
</reference>
<dbReference type="Gene3D" id="1.10.150.240">
    <property type="entry name" value="Putative phosphatase, domain 2"/>
    <property type="match status" value="1"/>
</dbReference>
<dbReference type="OrthoDB" id="9782449at2"/>
<dbReference type="SFLD" id="SFLDS00003">
    <property type="entry name" value="Haloacid_Dehalogenase"/>
    <property type="match status" value="1"/>
</dbReference>
<dbReference type="SFLD" id="SFLDG01129">
    <property type="entry name" value="C1.5:_HAD__Beta-PGM__Phosphata"/>
    <property type="match status" value="1"/>
</dbReference>
<dbReference type="Proteomes" id="UP000055035">
    <property type="component" value="Unassembled WGS sequence"/>
</dbReference>
<sequence length="224" mass="24711">MNKPYRLVVFDWEGTLGDTLGQIFHSVASEARRLNFGEIDEQLARQSVDLGLVKALRKVFPHLSDDQHEELLQAVQQSLIARTTEIFLIPGVRDFINRLHRAGIDVAIASNKGQQSLQRALHLSGLDSIFKVTRSAGQTAAKPSPDMLQEILDEFALEVHEAVMIGDSVSDIQMAQSLGVDALGVDFYHQQRDALLAAGALAVFDDYCHLADFLQLPKEGSSCE</sequence>
<organism evidence="1 2">
    <name type="scientific">Legionella jordanis</name>
    <dbReference type="NCBI Taxonomy" id="456"/>
    <lineage>
        <taxon>Bacteria</taxon>
        <taxon>Pseudomonadati</taxon>
        <taxon>Pseudomonadota</taxon>
        <taxon>Gammaproteobacteria</taxon>
        <taxon>Legionellales</taxon>
        <taxon>Legionellaceae</taxon>
        <taxon>Legionella</taxon>
    </lineage>
</organism>
<dbReference type="AlphaFoldDB" id="A0A0W0VAQ8"/>
<proteinExistence type="predicted"/>
<dbReference type="GO" id="GO:0006281">
    <property type="term" value="P:DNA repair"/>
    <property type="evidence" value="ECO:0007669"/>
    <property type="project" value="TreeGrafter"/>
</dbReference>
<evidence type="ECO:0000313" key="2">
    <source>
        <dbReference type="Proteomes" id="UP000055035"/>
    </source>
</evidence>
<dbReference type="Gene3D" id="3.40.50.1000">
    <property type="entry name" value="HAD superfamily/HAD-like"/>
    <property type="match status" value="1"/>
</dbReference>
<dbReference type="GO" id="GO:0008967">
    <property type="term" value="F:phosphoglycolate phosphatase activity"/>
    <property type="evidence" value="ECO:0007669"/>
    <property type="project" value="TreeGrafter"/>
</dbReference>
<dbReference type="InterPro" id="IPR041492">
    <property type="entry name" value="HAD_2"/>
</dbReference>
<name>A0A0W0VAQ8_9GAMM</name>
<dbReference type="InterPro" id="IPR006439">
    <property type="entry name" value="HAD-SF_hydro_IA"/>
</dbReference>
<dbReference type="PATRIC" id="fig|456.5.peg.1083"/>
<comment type="caution">
    <text evidence="1">The sequence shown here is derived from an EMBL/GenBank/DDBJ whole genome shotgun (WGS) entry which is preliminary data.</text>
</comment>
<evidence type="ECO:0000313" key="1">
    <source>
        <dbReference type="EMBL" id="KTD16713.1"/>
    </source>
</evidence>
<dbReference type="STRING" id="456.Ljor_1019"/>
<dbReference type="EMBL" id="LNYJ01000011">
    <property type="protein sequence ID" value="KTD16713.1"/>
    <property type="molecule type" value="Genomic_DNA"/>
</dbReference>
<dbReference type="NCBIfam" id="TIGR01509">
    <property type="entry name" value="HAD-SF-IA-v3"/>
    <property type="match status" value="1"/>
</dbReference>
<dbReference type="PANTHER" id="PTHR43434:SF24">
    <property type="entry name" value="HYDROLASE-RELATED"/>
    <property type="match status" value="1"/>
</dbReference>
<dbReference type="InterPro" id="IPR023214">
    <property type="entry name" value="HAD_sf"/>
</dbReference>
<accession>A0A0W0VAQ8</accession>
<protein>
    <submittedName>
        <fullName evidence="1">Hydrolase</fullName>
    </submittedName>
</protein>
<keyword evidence="2" id="KW-1185">Reference proteome</keyword>
<dbReference type="PANTHER" id="PTHR43434">
    <property type="entry name" value="PHOSPHOGLYCOLATE PHOSPHATASE"/>
    <property type="match status" value="1"/>
</dbReference>
<dbReference type="InterPro" id="IPR023198">
    <property type="entry name" value="PGP-like_dom2"/>
</dbReference>
<gene>
    <name evidence="1" type="ORF">Ljor_1019</name>
</gene>
<dbReference type="Pfam" id="PF13419">
    <property type="entry name" value="HAD_2"/>
    <property type="match status" value="1"/>
</dbReference>
<dbReference type="SUPFAM" id="SSF56784">
    <property type="entry name" value="HAD-like"/>
    <property type="match status" value="1"/>
</dbReference>
<keyword evidence="1" id="KW-0378">Hydrolase</keyword>
<dbReference type="NCBIfam" id="TIGR01662">
    <property type="entry name" value="HAD-SF-IIIA"/>
    <property type="match status" value="1"/>
</dbReference>